<organism evidence="8 9">
    <name type="scientific">Actinoplanes missouriensis (strain ATCC 14538 / DSM 43046 / CBS 188.64 / JCM 3121 / NBRC 102363 / NCIMB 12654 / NRRL B-3342 / UNCC 431)</name>
    <dbReference type="NCBI Taxonomy" id="512565"/>
    <lineage>
        <taxon>Bacteria</taxon>
        <taxon>Bacillati</taxon>
        <taxon>Actinomycetota</taxon>
        <taxon>Actinomycetes</taxon>
        <taxon>Micromonosporales</taxon>
        <taxon>Micromonosporaceae</taxon>
        <taxon>Actinoplanes</taxon>
    </lineage>
</organism>
<dbReference type="GO" id="GO:0006352">
    <property type="term" value="P:DNA-templated transcription initiation"/>
    <property type="evidence" value="ECO:0007669"/>
    <property type="project" value="InterPro"/>
</dbReference>
<dbReference type="InterPro" id="IPR007627">
    <property type="entry name" value="RNA_pol_sigma70_r2"/>
</dbReference>
<keyword evidence="3" id="KW-0731">Sigma factor</keyword>
<dbReference type="STRING" id="512565.AMIS_41970"/>
<dbReference type="Gene3D" id="1.10.1740.10">
    <property type="match status" value="1"/>
</dbReference>
<dbReference type="InterPro" id="IPR039425">
    <property type="entry name" value="RNA_pol_sigma-70-like"/>
</dbReference>
<dbReference type="InterPro" id="IPR014284">
    <property type="entry name" value="RNA_pol_sigma-70_dom"/>
</dbReference>
<dbReference type="Proteomes" id="UP000007882">
    <property type="component" value="Chromosome"/>
</dbReference>
<keyword evidence="9" id="KW-1185">Reference proteome</keyword>
<dbReference type="CDD" id="cd06171">
    <property type="entry name" value="Sigma70_r4"/>
    <property type="match status" value="1"/>
</dbReference>
<dbReference type="Pfam" id="PF08281">
    <property type="entry name" value="Sigma70_r4_2"/>
    <property type="match status" value="1"/>
</dbReference>
<dbReference type="HOGENOM" id="CLU_047691_15_4_11"/>
<dbReference type="PANTHER" id="PTHR43133:SF50">
    <property type="entry name" value="ECF RNA POLYMERASE SIGMA FACTOR SIGM"/>
    <property type="match status" value="1"/>
</dbReference>
<keyword evidence="5" id="KW-0804">Transcription</keyword>
<dbReference type="KEGG" id="ams:AMIS_41970"/>
<name>I0H8T0_ACTM4</name>
<evidence type="ECO:0000256" key="3">
    <source>
        <dbReference type="ARBA" id="ARBA00023082"/>
    </source>
</evidence>
<dbReference type="InterPro" id="IPR013324">
    <property type="entry name" value="RNA_pol_sigma_r3/r4-like"/>
</dbReference>
<evidence type="ECO:0000256" key="5">
    <source>
        <dbReference type="ARBA" id="ARBA00023163"/>
    </source>
</evidence>
<dbReference type="EMBL" id="AP012319">
    <property type="protein sequence ID" value="BAL89417.1"/>
    <property type="molecule type" value="Genomic_DNA"/>
</dbReference>
<dbReference type="Pfam" id="PF04542">
    <property type="entry name" value="Sigma70_r2"/>
    <property type="match status" value="1"/>
</dbReference>
<accession>I0H8T0</accession>
<dbReference type="InterPro" id="IPR013249">
    <property type="entry name" value="RNA_pol_sigma70_r4_t2"/>
</dbReference>
<gene>
    <name evidence="8" type="ordered locus">AMIS_41970</name>
</gene>
<evidence type="ECO:0000313" key="9">
    <source>
        <dbReference type="Proteomes" id="UP000007882"/>
    </source>
</evidence>
<dbReference type="SUPFAM" id="SSF88946">
    <property type="entry name" value="Sigma2 domain of RNA polymerase sigma factors"/>
    <property type="match status" value="1"/>
</dbReference>
<dbReference type="PANTHER" id="PTHR43133">
    <property type="entry name" value="RNA POLYMERASE ECF-TYPE SIGMA FACTO"/>
    <property type="match status" value="1"/>
</dbReference>
<dbReference type="AlphaFoldDB" id="I0H8T0"/>
<evidence type="ECO:0000256" key="1">
    <source>
        <dbReference type="ARBA" id="ARBA00010641"/>
    </source>
</evidence>
<keyword evidence="4" id="KW-0238">DNA-binding</keyword>
<dbReference type="GO" id="GO:0016987">
    <property type="term" value="F:sigma factor activity"/>
    <property type="evidence" value="ECO:0007669"/>
    <property type="project" value="UniProtKB-KW"/>
</dbReference>
<reference evidence="8 9" key="1">
    <citation type="submission" date="2012-02" db="EMBL/GenBank/DDBJ databases">
        <title>Complete genome sequence of Actinoplanes missouriensis 431 (= NBRC 102363).</title>
        <authorList>
            <person name="Ohnishi Y."/>
            <person name="Ishikawa J."/>
            <person name="Sekine M."/>
            <person name="Hosoyama A."/>
            <person name="Harada T."/>
            <person name="Narita H."/>
            <person name="Hata T."/>
            <person name="Konno Y."/>
            <person name="Tutikane K."/>
            <person name="Fujita N."/>
            <person name="Horinouchi S."/>
            <person name="Hayakawa M."/>
        </authorList>
    </citation>
    <scope>NUCLEOTIDE SEQUENCE [LARGE SCALE GENOMIC DNA]</scope>
    <source>
        <strain evidence="9">ATCC 14538 / DSM 43046 / CBS 188.64 / JCM 3121 / NBRC 102363 / NCIMB 12654 / NRRL B-3342 / UNCC 431</strain>
    </source>
</reference>
<evidence type="ECO:0000256" key="2">
    <source>
        <dbReference type="ARBA" id="ARBA00023015"/>
    </source>
</evidence>
<keyword evidence="2" id="KW-0805">Transcription regulation</keyword>
<dbReference type="NCBIfam" id="TIGR02937">
    <property type="entry name" value="sigma70-ECF"/>
    <property type="match status" value="1"/>
</dbReference>
<evidence type="ECO:0000259" key="6">
    <source>
        <dbReference type="Pfam" id="PF04542"/>
    </source>
</evidence>
<proteinExistence type="inferred from homology"/>
<dbReference type="eggNOG" id="COG1595">
    <property type="taxonomic scope" value="Bacteria"/>
</dbReference>
<dbReference type="InterPro" id="IPR013325">
    <property type="entry name" value="RNA_pol_sigma_r2"/>
</dbReference>
<dbReference type="SUPFAM" id="SSF88659">
    <property type="entry name" value="Sigma3 and sigma4 domains of RNA polymerase sigma factors"/>
    <property type="match status" value="1"/>
</dbReference>
<dbReference type="InterPro" id="IPR036388">
    <property type="entry name" value="WH-like_DNA-bd_sf"/>
</dbReference>
<feature type="domain" description="RNA polymerase sigma-70 region 2" evidence="6">
    <location>
        <begin position="24"/>
        <end position="90"/>
    </location>
</feature>
<dbReference type="Gene3D" id="1.10.10.10">
    <property type="entry name" value="Winged helix-like DNA-binding domain superfamily/Winged helix DNA-binding domain"/>
    <property type="match status" value="1"/>
</dbReference>
<dbReference type="PATRIC" id="fig|512565.3.peg.4179"/>
<evidence type="ECO:0000259" key="7">
    <source>
        <dbReference type="Pfam" id="PF08281"/>
    </source>
</evidence>
<evidence type="ECO:0000313" key="8">
    <source>
        <dbReference type="EMBL" id="BAL89417.1"/>
    </source>
</evidence>
<protein>
    <submittedName>
        <fullName evidence="8">Putative RNA polymerase ECF-subfamily sigma factor</fullName>
    </submittedName>
</protein>
<dbReference type="GO" id="GO:0003677">
    <property type="term" value="F:DNA binding"/>
    <property type="evidence" value="ECO:0007669"/>
    <property type="project" value="UniProtKB-KW"/>
</dbReference>
<feature type="domain" description="RNA polymerase sigma factor 70 region 4 type 2" evidence="7">
    <location>
        <begin position="111"/>
        <end position="163"/>
    </location>
</feature>
<evidence type="ECO:0000256" key="4">
    <source>
        <dbReference type="ARBA" id="ARBA00023125"/>
    </source>
</evidence>
<sequence>MRPAIRIRVIPPAATRRADFERFARRFLTRLHSSAYQLCRDWHLAQDLAQTTLTKLFQSWDRASYSDNLPAYAQKILLRVYLDHRRRRSSTETASGSFREPAYEINPDLRLDLLGAMSRLPARDRTIVALRYFADHSVEQVAEELGVPVNVVKSQTRRSLIKLRQILGGDRPAIVA</sequence>
<comment type="similarity">
    <text evidence="1">Belongs to the sigma-70 factor family. ECF subfamily.</text>
</comment>